<gene>
    <name evidence="2" type="ORF">RUM43_006590</name>
</gene>
<sequence length="621" mass="66755">MVRFEAAGIVREPEVAAVSRKNVDNSMKTSSTKAKVGNRTVRLAPKDQAKVSPKKTSASSSSKKEKRKDQKKKQKQRVNRDRSRPHQHQPTGRHSTSSAPRRGARTKKSAAAVPPPSKPAVKTSSVLAPKKGQVSLLTDHLTASRSSVSKAPAPKPPSCPSATTYAAAASKQPTAKKQKAAKKRSAPASTAFPVLKPAPTPTSRPKPAPKPTSYSAVIKAATKRPAPPPPGVRTLVVKGEPGKTVAAIRDELQSAQNPRTTGIKVLRLREGKTAVSLTLADEASRTKVVNSTNLKARGLVASAPSLRQPRVAIYGVDLKVTKEQLVELVRSQNFESLPVDQFKSEFVPIHTAGKIGITRPVHGWYAPPPRSGGPDQARPALHGVDQLQGGRPCGHLQSVAGDVSEQVLHTIWFDGLPGSLQALLSTHKSMGLTGLAETADSAHEVLKQQSARINAAELGSNSNERMMNFMEKVVQASLDAATWEGEVPDLDPHHDESIPTNLGRNREIRRPCVGITASLDGTRKSVDSRALSSCRKTICASNESGSIAWTGLEPPLHYGQIHPNAIPVKYKCRDAAQTLYAANGSPIPTYGNTTLTLNLGLRRHFMWNFVIADIRKPIRFS</sequence>
<feature type="compositionally biased region" description="Basic residues" evidence="1">
    <location>
        <begin position="64"/>
        <end position="77"/>
    </location>
</feature>
<feature type="compositionally biased region" description="Polar residues" evidence="1">
    <location>
        <begin position="88"/>
        <end position="99"/>
    </location>
</feature>
<feature type="compositionally biased region" description="Low complexity" evidence="1">
    <location>
        <begin position="50"/>
        <end position="61"/>
    </location>
</feature>
<feature type="compositionally biased region" description="Low complexity" evidence="1">
    <location>
        <begin position="143"/>
        <end position="152"/>
    </location>
</feature>
<evidence type="ECO:0000256" key="1">
    <source>
        <dbReference type="SAM" id="MobiDB-lite"/>
    </source>
</evidence>
<protein>
    <submittedName>
        <fullName evidence="2">Uncharacterized protein</fullName>
    </submittedName>
</protein>
<name>A0AAN8NTK9_POLSC</name>
<feature type="compositionally biased region" description="Polar residues" evidence="1">
    <location>
        <begin position="24"/>
        <end position="33"/>
    </location>
</feature>
<reference evidence="2 3" key="1">
    <citation type="submission" date="2023-10" db="EMBL/GenBank/DDBJ databases">
        <title>Genomes of two closely related lineages of the louse Polyplax serrata with different host specificities.</title>
        <authorList>
            <person name="Martinu J."/>
            <person name="Tarabai H."/>
            <person name="Stefka J."/>
            <person name="Hypsa V."/>
        </authorList>
    </citation>
    <scope>NUCLEOTIDE SEQUENCE [LARGE SCALE GENOMIC DNA]</scope>
    <source>
        <strain evidence="2">HR10_N</strain>
    </source>
</reference>
<feature type="region of interest" description="Disordered" evidence="1">
    <location>
        <begin position="1"/>
        <end position="213"/>
    </location>
</feature>
<dbReference type="EMBL" id="JAWJWE010000037">
    <property type="protein sequence ID" value="KAK6626283.1"/>
    <property type="molecule type" value="Genomic_DNA"/>
</dbReference>
<dbReference type="AlphaFoldDB" id="A0AAN8NTK9"/>
<evidence type="ECO:0000313" key="3">
    <source>
        <dbReference type="Proteomes" id="UP001372834"/>
    </source>
</evidence>
<feature type="compositionally biased region" description="Low complexity" evidence="1">
    <location>
        <begin position="160"/>
        <end position="173"/>
    </location>
</feature>
<comment type="caution">
    <text evidence="2">The sequence shown here is derived from an EMBL/GenBank/DDBJ whole genome shotgun (WGS) entry which is preliminary data.</text>
</comment>
<dbReference type="Proteomes" id="UP001372834">
    <property type="component" value="Unassembled WGS sequence"/>
</dbReference>
<organism evidence="2 3">
    <name type="scientific">Polyplax serrata</name>
    <name type="common">Common mouse louse</name>
    <dbReference type="NCBI Taxonomy" id="468196"/>
    <lineage>
        <taxon>Eukaryota</taxon>
        <taxon>Metazoa</taxon>
        <taxon>Ecdysozoa</taxon>
        <taxon>Arthropoda</taxon>
        <taxon>Hexapoda</taxon>
        <taxon>Insecta</taxon>
        <taxon>Pterygota</taxon>
        <taxon>Neoptera</taxon>
        <taxon>Paraneoptera</taxon>
        <taxon>Psocodea</taxon>
        <taxon>Troctomorpha</taxon>
        <taxon>Phthiraptera</taxon>
        <taxon>Anoplura</taxon>
        <taxon>Polyplacidae</taxon>
        <taxon>Polyplax</taxon>
    </lineage>
</organism>
<accession>A0AAN8NTK9</accession>
<feature type="compositionally biased region" description="Pro residues" evidence="1">
    <location>
        <begin position="196"/>
        <end position="210"/>
    </location>
</feature>
<proteinExistence type="predicted"/>
<feature type="compositionally biased region" description="Basic residues" evidence="1">
    <location>
        <begin position="174"/>
        <end position="185"/>
    </location>
</feature>
<evidence type="ECO:0000313" key="2">
    <source>
        <dbReference type="EMBL" id="KAK6626283.1"/>
    </source>
</evidence>